<dbReference type="EMBL" id="MCGR01000060">
    <property type="protein sequence ID" value="ORY67965.1"/>
    <property type="molecule type" value="Genomic_DNA"/>
</dbReference>
<evidence type="ECO:0000313" key="2">
    <source>
        <dbReference type="EMBL" id="ORY67965.1"/>
    </source>
</evidence>
<sequence length="282" mass="30967">MIPLVALEYNLALPFELMKDQRGIARTSLSGDLLSRLASYVCQQVWASDTANEQRPINPSYPSAPSRPTDPTPSPPHSAGGSSSPRTPSPCSPAGPVPALPLQSHESCPPTLQSDRSCAAAPSPAEFAYANAARNSRLLGRRGRDCGIGRGSRWRNDGRRRKRRRNRRRRGSDEARRRSPRGSCRGTWQSRFSVVRSRVSLVSSVKSDSKTHRTEPASSFSRARREHRRILVVRVLRDGRESSSRGLNTLPATVTVSLHRRGVVSKLTVLEVVVQGDSCSAK</sequence>
<protein>
    <submittedName>
        <fullName evidence="2">Uncharacterized protein</fullName>
    </submittedName>
</protein>
<dbReference type="Proteomes" id="UP000193467">
    <property type="component" value="Unassembled WGS sequence"/>
</dbReference>
<feature type="compositionally biased region" description="Polar residues" evidence="1">
    <location>
        <begin position="51"/>
        <end position="61"/>
    </location>
</feature>
<comment type="caution">
    <text evidence="2">The sequence shown here is derived from an EMBL/GenBank/DDBJ whole genome shotgun (WGS) entry which is preliminary data.</text>
</comment>
<organism evidence="2 3">
    <name type="scientific">Leucosporidium creatinivorum</name>
    <dbReference type="NCBI Taxonomy" id="106004"/>
    <lineage>
        <taxon>Eukaryota</taxon>
        <taxon>Fungi</taxon>
        <taxon>Dikarya</taxon>
        <taxon>Basidiomycota</taxon>
        <taxon>Pucciniomycotina</taxon>
        <taxon>Microbotryomycetes</taxon>
        <taxon>Leucosporidiales</taxon>
        <taxon>Leucosporidium</taxon>
    </lineage>
</organism>
<feature type="compositionally biased region" description="Pro residues" evidence="1">
    <location>
        <begin position="87"/>
        <end position="99"/>
    </location>
</feature>
<dbReference type="AlphaFoldDB" id="A0A1Y2EAT9"/>
<keyword evidence="3" id="KW-1185">Reference proteome</keyword>
<name>A0A1Y2EAT9_9BASI</name>
<feature type="compositionally biased region" description="Basic residues" evidence="1">
    <location>
        <begin position="158"/>
        <end position="170"/>
    </location>
</feature>
<reference evidence="2 3" key="1">
    <citation type="submission" date="2016-07" db="EMBL/GenBank/DDBJ databases">
        <title>Pervasive Adenine N6-methylation of Active Genes in Fungi.</title>
        <authorList>
            <consortium name="DOE Joint Genome Institute"/>
            <person name="Mondo S.J."/>
            <person name="Dannebaum R.O."/>
            <person name="Kuo R.C."/>
            <person name="Labutti K."/>
            <person name="Haridas S."/>
            <person name="Kuo A."/>
            <person name="Salamov A."/>
            <person name="Ahrendt S.R."/>
            <person name="Lipzen A."/>
            <person name="Sullivan W."/>
            <person name="Andreopoulos W.B."/>
            <person name="Clum A."/>
            <person name="Lindquist E."/>
            <person name="Daum C."/>
            <person name="Ramamoorthy G.K."/>
            <person name="Gryganskyi A."/>
            <person name="Culley D."/>
            <person name="Magnuson J.K."/>
            <person name="James T.Y."/>
            <person name="O'Malley M.A."/>
            <person name="Stajich J.E."/>
            <person name="Spatafora J.W."/>
            <person name="Visel A."/>
            <person name="Grigoriev I.V."/>
        </authorList>
    </citation>
    <scope>NUCLEOTIDE SEQUENCE [LARGE SCALE GENOMIC DNA]</scope>
    <source>
        <strain evidence="2 3">62-1032</strain>
    </source>
</reference>
<feature type="region of interest" description="Disordered" evidence="1">
    <location>
        <begin position="51"/>
        <end position="119"/>
    </location>
</feature>
<dbReference type="InParanoid" id="A0A1Y2EAT9"/>
<feature type="compositionally biased region" description="Polar residues" evidence="1">
    <location>
        <begin position="104"/>
        <end position="116"/>
    </location>
</feature>
<feature type="compositionally biased region" description="Low complexity" evidence="1">
    <location>
        <begin position="77"/>
        <end position="86"/>
    </location>
</feature>
<feature type="region of interest" description="Disordered" evidence="1">
    <location>
        <begin position="141"/>
        <end position="186"/>
    </location>
</feature>
<proteinExistence type="predicted"/>
<gene>
    <name evidence="2" type="ORF">BCR35DRAFT_179252</name>
</gene>
<evidence type="ECO:0000313" key="3">
    <source>
        <dbReference type="Proteomes" id="UP000193467"/>
    </source>
</evidence>
<accession>A0A1Y2EAT9</accession>
<evidence type="ECO:0000256" key="1">
    <source>
        <dbReference type="SAM" id="MobiDB-lite"/>
    </source>
</evidence>